<gene>
    <name evidence="1" type="ORF">ACI2L5_05830</name>
</gene>
<proteinExistence type="predicted"/>
<dbReference type="RefSeq" id="WP_358632828.1">
    <property type="nucleotide sequence ID" value="NZ_JBFAEV010000004.1"/>
</dbReference>
<protein>
    <recommendedName>
        <fullName evidence="3">WXG100 family type VII secretion target</fullName>
    </recommendedName>
</protein>
<evidence type="ECO:0000313" key="1">
    <source>
        <dbReference type="EMBL" id="MFK4264444.1"/>
    </source>
</evidence>
<reference evidence="1 2" key="1">
    <citation type="submission" date="2024-11" db="EMBL/GenBank/DDBJ databases">
        <title>The Natural Products Discovery Center: Release of the First 8490 Sequenced Strains for Exploring Actinobacteria Biosynthetic Diversity.</title>
        <authorList>
            <person name="Kalkreuter E."/>
            <person name="Kautsar S.A."/>
            <person name="Yang D."/>
            <person name="Bader C.D."/>
            <person name="Teijaro C.N."/>
            <person name="Fluegel L."/>
            <person name="Davis C.M."/>
            <person name="Simpson J.R."/>
            <person name="Lauterbach L."/>
            <person name="Steele A.D."/>
            <person name="Gui C."/>
            <person name="Meng S."/>
            <person name="Li G."/>
            <person name="Viehrig K."/>
            <person name="Ye F."/>
            <person name="Su P."/>
            <person name="Kiefer A.F."/>
            <person name="Nichols A."/>
            <person name="Cepeda A.J."/>
            <person name="Yan W."/>
            <person name="Fan B."/>
            <person name="Jiang Y."/>
            <person name="Adhikari A."/>
            <person name="Zheng C.-J."/>
            <person name="Schuster L."/>
            <person name="Cowan T.M."/>
            <person name="Smanski M.J."/>
            <person name="Chevrette M.G."/>
            <person name="De Carvalho L.P.S."/>
            <person name="Shen B."/>
        </authorList>
    </citation>
    <scope>NUCLEOTIDE SEQUENCE [LARGE SCALE GENOMIC DNA]</scope>
    <source>
        <strain evidence="1 2">NPDC020863</strain>
    </source>
</reference>
<dbReference type="EMBL" id="JBJDQH010000002">
    <property type="protein sequence ID" value="MFK4264444.1"/>
    <property type="molecule type" value="Genomic_DNA"/>
</dbReference>
<keyword evidence="2" id="KW-1185">Reference proteome</keyword>
<comment type="caution">
    <text evidence="1">The sequence shown here is derived from an EMBL/GenBank/DDBJ whole genome shotgun (WGS) entry which is preliminary data.</text>
</comment>
<organism evidence="1 2">
    <name type="scientific">Streptomyces milbemycinicus</name>
    <dbReference type="NCBI Taxonomy" id="476552"/>
    <lineage>
        <taxon>Bacteria</taxon>
        <taxon>Bacillati</taxon>
        <taxon>Actinomycetota</taxon>
        <taxon>Actinomycetes</taxon>
        <taxon>Kitasatosporales</taxon>
        <taxon>Streptomycetaceae</taxon>
        <taxon>Streptomyces</taxon>
    </lineage>
</organism>
<name>A0ABW8LHH0_9ACTN</name>
<evidence type="ECO:0008006" key="3">
    <source>
        <dbReference type="Google" id="ProtNLM"/>
    </source>
</evidence>
<accession>A0ABW8LHH0</accession>
<dbReference type="Proteomes" id="UP001620295">
    <property type="component" value="Unassembled WGS sequence"/>
</dbReference>
<evidence type="ECO:0000313" key="2">
    <source>
        <dbReference type="Proteomes" id="UP001620295"/>
    </source>
</evidence>
<sequence length="128" mass="14013">MVYGYGDSFQLDPGRLEAFIAESRALGKDIRAAAAKFESDLERTSIWAGYDDDFHNEVDPGDRREVASLVQSYYAIADAFDGITEGRFLELRKARKTVGENIDSVDALKSQMNNIGEGPGGESTGGKR</sequence>